<dbReference type="PANTHER" id="PTHR32096">
    <property type="entry name" value="WRKY TRANSCRIPTION FACTOR 30-RELATED-RELATED"/>
    <property type="match status" value="1"/>
</dbReference>
<dbReference type="STRING" id="77586.A0A0D9WHQ8"/>
<dbReference type="PANTHER" id="PTHR32096:SF146">
    <property type="entry name" value="WRKY TRANSCRIPTION FACTOR 19-RELATED"/>
    <property type="match status" value="1"/>
</dbReference>
<dbReference type="InterPro" id="IPR003657">
    <property type="entry name" value="WRKY_dom"/>
</dbReference>
<keyword evidence="4" id="KW-0804">Transcription</keyword>
<feature type="domain" description="WRKY" evidence="7">
    <location>
        <begin position="114"/>
        <end position="177"/>
    </location>
</feature>
<feature type="region of interest" description="Disordered" evidence="6">
    <location>
        <begin position="77"/>
        <end position="111"/>
    </location>
</feature>
<dbReference type="EnsemblPlants" id="LPERR05G16170.1">
    <property type="protein sequence ID" value="LPERR05G16170.1"/>
    <property type="gene ID" value="LPERR05G16170"/>
</dbReference>
<proteinExistence type="predicted"/>
<dbReference type="GO" id="GO:0000976">
    <property type="term" value="F:transcription cis-regulatory region binding"/>
    <property type="evidence" value="ECO:0007669"/>
    <property type="project" value="TreeGrafter"/>
</dbReference>
<dbReference type="Proteomes" id="UP000032180">
    <property type="component" value="Chromosome 5"/>
</dbReference>
<dbReference type="HOGENOM" id="CLU_075175_0_0_1"/>
<evidence type="ECO:0000259" key="7">
    <source>
        <dbReference type="PROSITE" id="PS50811"/>
    </source>
</evidence>
<dbReference type="Gramene" id="LPERR05G16170.1">
    <property type="protein sequence ID" value="LPERR05G16170.1"/>
    <property type="gene ID" value="LPERR05G16170"/>
</dbReference>
<evidence type="ECO:0000313" key="8">
    <source>
        <dbReference type="EnsemblPlants" id="LPERR05G16170.1"/>
    </source>
</evidence>
<evidence type="ECO:0000313" key="9">
    <source>
        <dbReference type="Proteomes" id="UP000032180"/>
    </source>
</evidence>
<reference evidence="8" key="3">
    <citation type="submission" date="2015-04" db="UniProtKB">
        <authorList>
            <consortium name="EnsemblPlants"/>
        </authorList>
    </citation>
    <scope>IDENTIFICATION</scope>
</reference>
<evidence type="ECO:0000256" key="6">
    <source>
        <dbReference type="SAM" id="MobiDB-lite"/>
    </source>
</evidence>
<keyword evidence="3" id="KW-0238">DNA-binding</keyword>
<keyword evidence="2" id="KW-0805">Transcription regulation</keyword>
<dbReference type="eggNOG" id="ENOG502R7AN">
    <property type="taxonomic scope" value="Eukaryota"/>
</dbReference>
<keyword evidence="5" id="KW-0539">Nucleus</keyword>
<dbReference type="SUPFAM" id="SSF118290">
    <property type="entry name" value="WRKY DNA-binding domain"/>
    <property type="match status" value="1"/>
</dbReference>
<dbReference type="InterPro" id="IPR044810">
    <property type="entry name" value="WRKY_plant"/>
</dbReference>
<evidence type="ECO:0000256" key="3">
    <source>
        <dbReference type="ARBA" id="ARBA00023125"/>
    </source>
</evidence>
<sequence>MALTTALAAGDSDVLPTRFVAEGRDSAARLYALLGQCHQLLAGSSTLHGPVGLAEQIFHCFDRALAKLHGVAGAEEDNVASASSGRKRKPEHGSVAATSKRIKASGGGNGGRVVRKATMDDNFLWRKYGQKEIKNSKHPRFYYRCSYKDDHGCKATKQVQQSEADPSIYVITYFGEHTCRHGNDAAAAVVDGGGDEDSSSPAKFVISFGNSTSSGSDNSAIRWPCAGDDAQINNESSQESSLVSEAGEEEELRPCTVSDHGELVEESTTPPVPDQPLGLTALPDLEPLLEAYPLDMELGDSSFGIDEIFNFDEHLFYSIDTAW</sequence>
<reference evidence="9" key="2">
    <citation type="submission" date="2013-12" db="EMBL/GenBank/DDBJ databases">
        <authorList>
            <person name="Yu Y."/>
            <person name="Lee S."/>
            <person name="de Baynast K."/>
            <person name="Wissotski M."/>
            <person name="Liu L."/>
            <person name="Talag J."/>
            <person name="Goicoechea J."/>
            <person name="Angelova A."/>
            <person name="Jetty R."/>
            <person name="Kudrna D."/>
            <person name="Golser W."/>
            <person name="Rivera L."/>
            <person name="Zhang J."/>
            <person name="Wing R."/>
        </authorList>
    </citation>
    <scope>NUCLEOTIDE SEQUENCE</scope>
</reference>
<name>A0A0D9WHQ8_9ORYZ</name>
<dbReference type="GO" id="GO:0003700">
    <property type="term" value="F:DNA-binding transcription factor activity"/>
    <property type="evidence" value="ECO:0007669"/>
    <property type="project" value="InterPro"/>
</dbReference>
<feature type="region of interest" description="Disordered" evidence="6">
    <location>
        <begin position="234"/>
        <end position="278"/>
    </location>
</feature>
<dbReference type="SMART" id="SM00774">
    <property type="entry name" value="WRKY"/>
    <property type="match status" value="1"/>
</dbReference>
<dbReference type="InterPro" id="IPR036576">
    <property type="entry name" value="WRKY_dom_sf"/>
</dbReference>
<dbReference type="Pfam" id="PF03106">
    <property type="entry name" value="WRKY"/>
    <property type="match status" value="1"/>
</dbReference>
<dbReference type="Gene3D" id="2.20.25.80">
    <property type="entry name" value="WRKY domain"/>
    <property type="match status" value="1"/>
</dbReference>
<keyword evidence="9" id="KW-1185">Reference proteome</keyword>
<evidence type="ECO:0000256" key="5">
    <source>
        <dbReference type="ARBA" id="ARBA00023242"/>
    </source>
</evidence>
<reference evidence="8 9" key="1">
    <citation type="submission" date="2012-08" db="EMBL/GenBank/DDBJ databases">
        <title>Oryza genome evolution.</title>
        <authorList>
            <person name="Wing R.A."/>
        </authorList>
    </citation>
    <scope>NUCLEOTIDE SEQUENCE</scope>
</reference>
<dbReference type="AlphaFoldDB" id="A0A0D9WHQ8"/>
<comment type="subcellular location">
    <subcellularLocation>
        <location evidence="1">Nucleus</location>
    </subcellularLocation>
</comment>
<evidence type="ECO:0000256" key="2">
    <source>
        <dbReference type="ARBA" id="ARBA00023015"/>
    </source>
</evidence>
<accession>A0A0D9WHQ8</accession>
<feature type="compositionally biased region" description="Polar residues" evidence="6">
    <location>
        <begin position="234"/>
        <end position="243"/>
    </location>
</feature>
<protein>
    <recommendedName>
        <fullName evidence="7">WRKY domain-containing protein</fullName>
    </recommendedName>
</protein>
<dbReference type="GO" id="GO:0005634">
    <property type="term" value="C:nucleus"/>
    <property type="evidence" value="ECO:0007669"/>
    <property type="project" value="UniProtKB-SubCell"/>
</dbReference>
<dbReference type="PROSITE" id="PS50811">
    <property type="entry name" value="WRKY"/>
    <property type="match status" value="1"/>
</dbReference>
<evidence type="ECO:0000256" key="4">
    <source>
        <dbReference type="ARBA" id="ARBA00023163"/>
    </source>
</evidence>
<evidence type="ECO:0000256" key="1">
    <source>
        <dbReference type="ARBA" id="ARBA00004123"/>
    </source>
</evidence>
<organism evidence="8 9">
    <name type="scientific">Leersia perrieri</name>
    <dbReference type="NCBI Taxonomy" id="77586"/>
    <lineage>
        <taxon>Eukaryota</taxon>
        <taxon>Viridiplantae</taxon>
        <taxon>Streptophyta</taxon>
        <taxon>Embryophyta</taxon>
        <taxon>Tracheophyta</taxon>
        <taxon>Spermatophyta</taxon>
        <taxon>Magnoliopsida</taxon>
        <taxon>Liliopsida</taxon>
        <taxon>Poales</taxon>
        <taxon>Poaceae</taxon>
        <taxon>BOP clade</taxon>
        <taxon>Oryzoideae</taxon>
        <taxon>Oryzeae</taxon>
        <taxon>Oryzinae</taxon>
        <taxon>Leersia</taxon>
    </lineage>
</organism>